<protein>
    <submittedName>
        <fullName evidence="2">Putative superfamily III holin-X</fullName>
    </submittedName>
</protein>
<keyword evidence="3" id="KW-1185">Reference proteome</keyword>
<keyword evidence="1" id="KW-1133">Transmembrane helix</keyword>
<feature type="transmembrane region" description="Helical" evidence="1">
    <location>
        <begin position="81"/>
        <end position="98"/>
    </location>
</feature>
<gene>
    <name evidence="2" type="ORF">C7455_102150</name>
</gene>
<dbReference type="Pfam" id="PF07332">
    <property type="entry name" value="Phage_holin_3_6"/>
    <property type="match status" value="1"/>
</dbReference>
<dbReference type="OrthoDB" id="7865288at2"/>
<keyword evidence="1" id="KW-0472">Membrane</keyword>
<comment type="caution">
    <text evidence="2">The sequence shown here is derived from an EMBL/GenBank/DDBJ whole genome shotgun (WGS) entry which is preliminary data.</text>
</comment>
<organism evidence="2 3">
    <name type="scientific">Roseicyclus mahoneyensis</name>
    <dbReference type="NCBI Taxonomy" id="164332"/>
    <lineage>
        <taxon>Bacteria</taxon>
        <taxon>Pseudomonadati</taxon>
        <taxon>Pseudomonadota</taxon>
        <taxon>Alphaproteobacteria</taxon>
        <taxon>Rhodobacterales</taxon>
        <taxon>Roseobacteraceae</taxon>
        <taxon>Roseicyclus</taxon>
    </lineage>
</organism>
<feature type="transmembrane region" description="Helical" evidence="1">
    <location>
        <begin position="49"/>
        <end position="75"/>
    </location>
</feature>
<dbReference type="EMBL" id="QGGW01000002">
    <property type="protein sequence ID" value="PWK61461.1"/>
    <property type="molecule type" value="Genomic_DNA"/>
</dbReference>
<sequence length="133" mass="13719">MSATDTPKSASAMMSDLMGHVGNLVRNEVDLARAEIAQSLGKVGASLGAMALAVAIGIAGLNLVATSLVALAVWAGLPPRWATLVVGAVLIVVALLIFRSARSSLHQIGFAPTRTARNVQRDAAALKDSFNDK</sequence>
<keyword evidence="1" id="KW-0812">Transmembrane</keyword>
<dbReference type="AlphaFoldDB" id="A0A316H275"/>
<name>A0A316H275_9RHOB</name>
<reference evidence="2 3" key="1">
    <citation type="submission" date="2018-05" db="EMBL/GenBank/DDBJ databases">
        <title>Genomic Encyclopedia of Type Strains, Phase IV (KMG-IV): sequencing the most valuable type-strain genomes for metagenomic binning, comparative biology and taxonomic classification.</title>
        <authorList>
            <person name="Goeker M."/>
        </authorList>
    </citation>
    <scope>NUCLEOTIDE SEQUENCE [LARGE SCALE GENOMIC DNA]</scope>
    <source>
        <strain evidence="2 3">DSM 16097</strain>
    </source>
</reference>
<dbReference type="RefSeq" id="WP_109666413.1">
    <property type="nucleotide sequence ID" value="NZ_QGGW01000002.1"/>
</dbReference>
<proteinExistence type="predicted"/>
<accession>A0A316H275</accession>
<dbReference type="InterPro" id="IPR009937">
    <property type="entry name" value="Phage_holin_3_6"/>
</dbReference>
<evidence type="ECO:0000313" key="2">
    <source>
        <dbReference type="EMBL" id="PWK61461.1"/>
    </source>
</evidence>
<dbReference type="Proteomes" id="UP000245708">
    <property type="component" value="Unassembled WGS sequence"/>
</dbReference>
<evidence type="ECO:0000313" key="3">
    <source>
        <dbReference type="Proteomes" id="UP000245708"/>
    </source>
</evidence>
<evidence type="ECO:0000256" key="1">
    <source>
        <dbReference type="SAM" id="Phobius"/>
    </source>
</evidence>